<feature type="transmembrane region" description="Helical" evidence="2">
    <location>
        <begin position="95"/>
        <end position="114"/>
    </location>
</feature>
<gene>
    <name evidence="3" type="ordered locus">RUM_21790</name>
</gene>
<name>D4LEZ9_RUMC1</name>
<feature type="region of interest" description="Disordered" evidence="1">
    <location>
        <begin position="389"/>
        <end position="413"/>
    </location>
</feature>
<proteinExistence type="predicted"/>
<dbReference type="Proteomes" id="UP000007054">
    <property type="component" value="Chromosome"/>
</dbReference>
<dbReference type="KEGG" id="rch:RUM_21790"/>
<keyword evidence="2" id="KW-0472">Membrane</keyword>
<evidence type="ECO:0000256" key="2">
    <source>
        <dbReference type="SAM" id="Phobius"/>
    </source>
</evidence>
<dbReference type="AlphaFoldDB" id="D4LEZ9"/>
<sequence length="413" mass="47089">MSIIEKKIAGLLQKYDVLLGFLAISIIAFQLRWHLYPHETADYSFFMKSWIAQLMEHPGLSGIGQNIGEYNVPYMLFLAIVGRTSFNDLYEIKNLSVLFDFLGSAAAVLLLSKIKGTKLLTPQNLLAYSVLLLVPNTFLNSAFWGQCDFIYVTFLLLCTYFLVKENYPAAMIFYGIALAFKLQAIFFLPVLLIYYFASRKVNILHFLWIPLVFFIMDLPAIIAGRGLSDTLNIYRAQTDIYKQLTMNCPNLFVFMPGDYELFSKLGIWTAFAIFMVSAFAIARQGIRDNKQLVLLALWSAMVCIYFLPAMHERYVFICCIFSILWAFLYRKDWWIAVGINFVTLLSSANYLFKVDIMEMKYLALANLVLLGAITIRLFFQYPAVAPVPATTPVTESAPEVKPEGNRKSAKKHA</sequence>
<dbReference type="PATRIC" id="fig|213810.4.peg.2067"/>
<feature type="transmembrane region" description="Helical" evidence="2">
    <location>
        <begin position="361"/>
        <end position="379"/>
    </location>
</feature>
<evidence type="ECO:0000256" key="1">
    <source>
        <dbReference type="SAM" id="MobiDB-lite"/>
    </source>
</evidence>
<feature type="transmembrane region" description="Helical" evidence="2">
    <location>
        <begin position="265"/>
        <end position="282"/>
    </location>
</feature>
<dbReference type="RefSeq" id="WP_015559100.1">
    <property type="nucleotide sequence ID" value="NC_021039.1"/>
</dbReference>
<dbReference type="BioCyc" id="RCHA213810:RUM_RS10575-MONOMER"/>
<dbReference type="GeneID" id="83156834"/>
<keyword evidence="2" id="KW-0812">Transmembrane</keyword>
<evidence type="ECO:0000313" key="4">
    <source>
        <dbReference type="Proteomes" id="UP000007054"/>
    </source>
</evidence>
<feature type="transmembrane region" description="Helical" evidence="2">
    <location>
        <begin position="172"/>
        <end position="196"/>
    </location>
</feature>
<keyword evidence="4" id="KW-1185">Reference proteome</keyword>
<dbReference type="HOGENOM" id="CLU_043514_0_0_9"/>
<dbReference type="STRING" id="213810.RUM_21790"/>
<reference evidence="3" key="2">
    <citation type="submission" date="2010-03" db="EMBL/GenBank/DDBJ databases">
        <authorList>
            <person name="Pajon A."/>
        </authorList>
    </citation>
    <scope>NUCLEOTIDE SEQUENCE</scope>
    <source>
        <strain evidence="3">Type strain: 18P13</strain>
    </source>
</reference>
<accession>D4LEZ9</accession>
<feature type="transmembrane region" description="Helical" evidence="2">
    <location>
        <begin position="12"/>
        <end position="33"/>
    </location>
</feature>
<protein>
    <submittedName>
        <fullName evidence="3">Predicted integral membrane protein</fullName>
    </submittedName>
</protein>
<keyword evidence="2" id="KW-1133">Transmembrane helix</keyword>
<organism evidence="3 4">
    <name type="scientific">Ruminococcus champanellensis (strain DSM 18848 / JCM 17042 / KCTC 15320 / 18P13)</name>
    <dbReference type="NCBI Taxonomy" id="213810"/>
    <lineage>
        <taxon>Bacteria</taxon>
        <taxon>Bacillati</taxon>
        <taxon>Bacillota</taxon>
        <taxon>Clostridia</taxon>
        <taxon>Eubacteriales</taxon>
        <taxon>Oscillospiraceae</taxon>
        <taxon>Ruminococcus</taxon>
    </lineage>
</organism>
<evidence type="ECO:0000313" key="3">
    <source>
        <dbReference type="EMBL" id="CBL18194.1"/>
    </source>
</evidence>
<feature type="transmembrane region" description="Helical" evidence="2">
    <location>
        <begin position="294"/>
        <end position="327"/>
    </location>
</feature>
<feature type="transmembrane region" description="Helical" evidence="2">
    <location>
        <begin position="126"/>
        <end position="152"/>
    </location>
</feature>
<feature type="transmembrane region" description="Helical" evidence="2">
    <location>
        <begin position="333"/>
        <end position="352"/>
    </location>
</feature>
<feature type="transmembrane region" description="Helical" evidence="2">
    <location>
        <begin position="203"/>
        <end position="222"/>
    </location>
</feature>
<reference evidence="3" key="1">
    <citation type="submission" date="2010-03" db="EMBL/GenBank/DDBJ databases">
        <title>The genome sequence of Ruminococcus sp. 18P13.</title>
        <authorList>
            <consortium name="metaHIT consortium -- http://www.metahit.eu/"/>
            <person name="Pajon A."/>
            <person name="Turner K."/>
            <person name="Parkhill J."/>
            <person name="Bernalier A."/>
        </authorList>
    </citation>
    <scope>NUCLEOTIDE SEQUENCE [LARGE SCALE GENOMIC DNA]</scope>
    <source>
        <strain evidence="3">Type strain: 18P13</strain>
    </source>
</reference>
<dbReference type="EMBL" id="FP929052">
    <property type="protein sequence ID" value="CBL18194.1"/>
    <property type="molecule type" value="Genomic_DNA"/>
</dbReference>